<feature type="domain" description="Flagellar protein FlgJ N-terminal" evidence="2">
    <location>
        <begin position="51"/>
        <end position="97"/>
    </location>
</feature>
<evidence type="ECO:0000256" key="1">
    <source>
        <dbReference type="SAM" id="MobiDB-lite"/>
    </source>
</evidence>
<evidence type="ECO:0000313" key="3">
    <source>
        <dbReference type="EMBL" id="NMM46319.1"/>
    </source>
</evidence>
<dbReference type="Pfam" id="PF10135">
    <property type="entry name" value="Rod-binding"/>
    <property type="match status" value="1"/>
</dbReference>
<dbReference type="EMBL" id="JABBNT010000005">
    <property type="protein sequence ID" value="NMM46319.1"/>
    <property type="molecule type" value="Genomic_DNA"/>
</dbReference>
<dbReference type="AlphaFoldDB" id="A0A7Y0E330"/>
<feature type="region of interest" description="Disordered" evidence="1">
    <location>
        <begin position="102"/>
        <end position="121"/>
    </location>
</feature>
<name>A0A7Y0E330_9PROT</name>
<dbReference type="RefSeq" id="WP_169626680.1">
    <property type="nucleotide sequence ID" value="NZ_JABBNT010000005.1"/>
</dbReference>
<evidence type="ECO:0000313" key="4">
    <source>
        <dbReference type="Proteomes" id="UP000539372"/>
    </source>
</evidence>
<dbReference type="InterPro" id="IPR019301">
    <property type="entry name" value="Flagellar_prot_FlgJ_N"/>
</dbReference>
<evidence type="ECO:0000259" key="2">
    <source>
        <dbReference type="Pfam" id="PF10135"/>
    </source>
</evidence>
<organism evidence="3 4">
    <name type="scientific">Pacificispira spongiicola</name>
    <dbReference type="NCBI Taxonomy" id="2729598"/>
    <lineage>
        <taxon>Bacteria</taxon>
        <taxon>Pseudomonadati</taxon>
        <taxon>Pseudomonadota</taxon>
        <taxon>Alphaproteobacteria</taxon>
        <taxon>Rhodospirillales</taxon>
        <taxon>Rhodospirillaceae</taxon>
        <taxon>Pacificispira</taxon>
    </lineage>
</organism>
<comment type="caution">
    <text evidence="3">The sequence shown here is derived from an EMBL/GenBank/DDBJ whole genome shotgun (WGS) entry which is preliminary data.</text>
</comment>
<dbReference type="Proteomes" id="UP000539372">
    <property type="component" value="Unassembled WGS sequence"/>
</dbReference>
<sequence length="121" mass="12860">MMEQTGQMMLDMAGSAALQAKPKMPVNGTPEKIREAAVQFEAVFATQMLQPMFEEISTDGLFGGGQGENVFRSLLVQEFGEIIAERGGFGIADSVARELLKAQEAQSAAGAPEPKPEGQPS</sequence>
<proteinExistence type="predicted"/>
<accession>A0A7Y0E330</accession>
<keyword evidence="4" id="KW-1185">Reference proteome</keyword>
<gene>
    <name evidence="3" type="ORF">HH303_17645</name>
</gene>
<reference evidence="3 4" key="1">
    <citation type="submission" date="2020-04" db="EMBL/GenBank/DDBJ databases">
        <title>Rhodospirillaceae bacterium KN72 isolated from deep sea.</title>
        <authorList>
            <person name="Zhang D.-C."/>
        </authorList>
    </citation>
    <scope>NUCLEOTIDE SEQUENCE [LARGE SCALE GENOMIC DNA]</scope>
    <source>
        <strain evidence="3 4">KN72</strain>
    </source>
</reference>
<protein>
    <recommendedName>
        <fullName evidence="2">Flagellar protein FlgJ N-terminal domain-containing protein</fullName>
    </recommendedName>
</protein>